<gene>
    <name evidence="1" type="ORF">CXU09_03390</name>
</gene>
<dbReference type="NCBIfam" id="TIGR03696">
    <property type="entry name" value="Rhs_assc_core"/>
    <property type="match status" value="1"/>
</dbReference>
<organism evidence="1 2">
    <name type="scientific">Akkermansia muciniphila</name>
    <dbReference type="NCBI Taxonomy" id="239935"/>
    <lineage>
        <taxon>Bacteria</taxon>
        <taxon>Pseudomonadati</taxon>
        <taxon>Verrucomicrobiota</taxon>
        <taxon>Verrucomicrobiia</taxon>
        <taxon>Verrucomicrobiales</taxon>
        <taxon>Akkermansiaceae</taxon>
        <taxon>Akkermansia</taxon>
    </lineage>
</organism>
<accession>A0AAP8T9K8</accession>
<protein>
    <recommendedName>
        <fullName evidence="3">RHS repeat-associated core domain-containing protein</fullName>
    </recommendedName>
</protein>
<reference evidence="1 2" key="1">
    <citation type="journal article" date="2017" name="BMC Genomics">
        <title>Genome sequencing of 39 Akkermansia muciniphila isolates reveals its population structure, genomic and functional diverisity, and global distribution in mammalian gut microbiotas.</title>
        <authorList>
            <person name="Guo X."/>
            <person name="Li S."/>
            <person name="Zhang J."/>
            <person name="Wu F."/>
            <person name="Li X."/>
            <person name="Wu D."/>
            <person name="Zhang M."/>
            <person name="Ou Z."/>
            <person name="Jie Z."/>
            <person name="Yan Q."/>
            <person name="Li P."/>
            <person name="Yi J."/>
            <person name="Peng Y."/>
        </authorList>
    </citation>
    <scope>NUCLEOTIDE SEQUENCE [LARGE SCALE GENOMIC DNA]</scope>
    <source>
        <strain evidence="1 2">GP43</strain>
    </source>
</reference>
<dbReference type="EMBL" id="PJKN01000002">
    <property type="protein sequence ID" value="PNC56642.1"/>
    <property type="molecule type" value="Genomic_DNA"/>
</dbReference>
<dbReference type="RefSeq" id="WP_102735361.1">
    <property type="nucleotide sequence ID" value="NZ_JAMGSF010000007.1"/>
</dbReference>
<evidence type="ECO:0000313" key="2">
    <source>
        <dbReference type="Proteomes" id="UP000235914"/>
    </source>
</evidence>
<comment type="caution">
    <text evidence="1">The sequence shown here is derived from an EMBL/GenBank/DDBJ whole genome shotgun (WGS) entry which is preliminary data.</text>
</comment>
<proteinExistence type="predicted"/>
<dbReference type="Proteomes" id="UP000235914">
    <property type="component" value="Unassembled WGS sequence"/>
</dbReference>
<sequence>MIITHRHYNPLDGRWTSKDPIGELDVDVNLYKSYKNNPLKNIDLLGNIAWAIILPCLKGAAIGSVSDAVVQKCQCCYKQVGWRIWKCQTKNCPEINVCSVVVSAIIGCAAGYIPGSLIPTSLAALKQLALKTGGKAVAKWISTLPC</sequence>
<evidence type="ECO:0008006" key="3">
    <source>
        <dbReference type="Google" id="ProtNLM"/>
    </source>
</evidence>
<dbReference type="Gene3D" id="2.180.10.10">
    <property type="entry name" value="RHS repeat-associated core"/>
    <property type="match status" value="1"/>
</dbReference>
<dbReference type="AlphaFoldDB" id="A0AAP8T9K8"/>
<evidence type="ECO:0000313" key="1">
    <source>
        <dbReference type="EMBL" id="PNC56642.1"/>
    </source>
</evidence>
<name>A0AAP8T9K8_9BACT</name>
<dbReference type="InterPro" id="IPR022385">
    <property type="entry name" value="Rhs_assc_core"/>
</dbReference>